<dbReference type="Proteomes" id="UP000266389">
    <property type="component" value="Unassembled WGS sequence"/>
</dbReference>
<protein>
    <submittedName>
        <fullName evidence="2">Uncharacterized protein</fullName>
    </submittedName>
</protein>
<proteinExistence type="predicted"/>
<accession>A0A395M5E4</accession>
<organism evidence="2 3">
    <name type="scientific">Candidatus Thermochlorobacter aerophilus</name>
    <dbReference type="NCBI Taxonomy" id="1868324"/>
    <lineage>
        <taxon>Bacteria</taxon>
        <taxon>Pseudomonadati</taxon>
        <taxon>Chlorobiota</taxon>
        <taxon>Chlorobiia</taxon>
        <taxon>Chlorobiales</taxon>
        <taxon>Candidatus Thermochlorobacteriaceae</taxon>
        <taxon>Candidatus Thermochlorobacter</taxon>
    </lineage>
</organism>
<evidence type="ECO:0000313" key="2">
    <source>
        <dbReference type="EMBL" id="RFM25428.1"/>
    </source>
</evidence>
<reference evidence="2 3" key="1">
    <citation type="journal article" date="2011" name="ISME J.">
        <title>Community ecology of hot spring cyanobacterial mats: predominant populations and their functional potential.</title>
        <authorList>
            <person name="Klatt C.G."/>
            <person name="Wood J.M."/>
            <person name="Rusch D.B."/>
            <person name="Bateson M.M."/>
            <person name="Hamamura N."/>
            <person name="Heidelberg J.F."/>
            <person name="Grossman A.R."/>
            <person name="Bhaya D."/>
            <person name="Cohan F.M."/>
            <person name="Kuhl M."/>
            <person name="Bryant D.A."/>
            <person name="Ward D.M."/>
        </authorList>
    </citation>
    <scope>NUCLEOTIDE SEQUENCE [LARGE SCALE GENOMIC DNA]</scope>
    <source>
        <strain evidence="2">OS</strain>
    </source>
</reference>
<evidence type="ECO:0000313" key="3">
    <source>
        <dbReference type="Proteomes" id="UP000266389"/>
    </source>
</evidence>
<dbReference type="EMBL" id="PHFL01000049">
    <property type="protein sequence ID" value="RFM24081.1"/>
    <property type="molecule type" value="Genomic_DNA"/>
</dbReference>
<comment type="caution">
    <text evidence="2">The sequence shown here is derived from an EMBL/GenBank/DDBJ whole genome shotgun (WGS) entry which is preliminary data.</text>
</comment>
<dbReference type="AlphaFoldDB" id="A0A395M5E4"/>
<gene>
    <name evidence="2" type="ORF">D0433_00615</name>
    <name evidence="1" type="ORF">D0433_08260</name>
</gene>
<dbReference type="EMBL" id="PHFL01000002">
    <property type="protein sequence ID" value="RFM25428.1"/>
    <property type="molecule type" value="Genomic_DNA"/>
</dbReference>
<sequence>MKMKRDFQMHTKLKQARYSQENFKNALFLHKNADFCIFMQSRPRQNRTCVKRALLPLGNKMGGLIFKVLVALARV</sequence>
<reference evidence="2" key="2">
    <citation type="submission" date="2017-08" db="EMBL/GenBank/DDBJ databases">
        <authorList>
            <person name="de Groot N.N."/>
        </authorList>
    </citation>
    <scope>NUCLEOTIDE SEQUENCE</scope>
    <source>
        <strain evidence="2">OS</strain>
    </source>
</reference>
<evidence type="ECO:0000313" key="1">
    <source>
        <dbReference type="EMBL" id="RFM24081.1"/>
    </source>
</evidence>
<name>A0A395M5E4_9BACT</name>